<feature type="compositionally biased region" description="Low complexity" evidence="1">
    <location>
        <begin position="36"/>
        <end position="51"/>
    </location>
</feature>
<keyword evidence="3" id="KW-1185">Reference proteome</keyword>
<protein>
    <submittedName>
        <fullName evidence="2">Uncharacterized protein</fullName>
    </submittedName>
</protein>
<feature type="region of interest" description="Disordered" evidence="1">
    <location>
        <begin position="1"/>
        <end position="71"/>
    </location>
</feature>
<dbReference type="Proteomes" id="UP001497516">
    <property type="component" value="Chromosome 6"/>
</dbReference>
<proteinExistence type="predicted"/>
<reference evidence="2 3" key="1">
    <citation type="submission" date="2024-04" db="EMBL/GenBank/DDBJ databases">
        <authorList>
            <person name="Fracassetti M."/>
        </authorList>
    </citation>
    <scope>NUCLEOTIDE SEQUENCE [LARGE SCALE GENOMIC DNA]</scope>
</reference>
<organism evidence="2 3">
    <name type="scientific">Linum trigynum</name>
    <dbReference type="NCBI Taxonomy" id="586398"/>
    <lineage>
        <taxon>Eukaryota</taxon>
        <taxon>Viridiplantae</taxon>
        <taxon>Streptophyta</taxon>
        <taxon>Embryophyta</taxon>
        <taxon>Tracheophyta</taxon>
        <taxon>Spermatophyta</taxon>
        <taxon>Magnoliopsida</taxon>
        <taxon>eudicotyledons</taxon>
        <taxon>Gunneridae</taxon>
        <taxon>Pentapetalae</taxon>
        <taxon>rosids</taxon>
        <taxon>fabids</taxon>
        <taxon>Malpighiales</taxon>
        <taxon>Linaceae</taxon>
        <taxon>Linum</taxon>
    </lineage>
</organism>
<evidence type="ECO:0000313" key="3">
    <source>
        <dbReference type="Proteomes" id="UP001497516"/>
    </source>
</evidence>
<accession>A0AAV2FBS2</accession>
<gene>
    <name evidence="2" type="ORF">LTRI10_LOCUS36127</name>
</gene>
<evidence type="ECO:0000256" key="1">
    <source>
        <dbReference type="SAM" id="MobiDB-lite"/>
    </source>
</evidence>
<sequence length="122" mass="13612">MTCPFPMRVASGKRKEKEETLVPESSAQQREKTPTDDSSLSTLSSLFFPRSSRSEKVQRRQGSSLHSCGPTRKPCIIATITSTSFPVPLFPHRWCLSFSIINRPPAEGNRQDYAVGRASRLS</sequence>
<dbReference type="EMBL" id="OZ034819">
    <property type="protein sequence ID" value="CAL1395715.1"/>
    <property type="molecule type" value="Genomic_DNA"/>
</dbReference>
<dbReference type="AlphaFoldDB" id="A0AAV2FBS2"/>
<evidence type="ECO:0000313" key="2">
    <source>
        <dbReference type="EMBL" id="CAL1395715.1"/>
    </source>
</evidence>
<name>A0AAV2FBS2_9ROSI</name>